<comment type="caution">
    <text evidence="1">The sequence shown here is derived from an EMBL/GenBank/DDBJ whole genome shotgun (WGS) entry which is preliminary data.</text>
</comment>
<organism evidence="1 2">
    <name type="scientific">Lactuca sativa</name>
    <name type="common">Garden lettuce</name>
    <dbReference type="NCBI Taxonomy" id="4236"/>
    <lineage>
        <taxon>Eukaryota</taxon>
        <taxon>Viridiplantae</taxon>
        <taxon>Streptophyta</taxon>
        <taxon>Embryophyta</taxon>
        <taxon>Tracheophyta</taxon>
        <taxon>Spermatophyta</taxon>
        <taxon>Magnoliopsida</taxon>
        <taxon>eudicotyledons</taxon>
        <taxon>Gunneridae</taxon>
        <taxon>Pentapetalae</taxon>
        <taxon>asterids</taxon>
        <taxon>campanulids</taxon>
        <taxon>Asterales</taxon>
        <taxon>Asteraceae</taxon>
        <taxon>Cichorioideae</taxon>
        <taxon>Cichorieae</taxon>
        <taxon>Lactucinae</taxon>
        <taxon>Lactuca</taxon>
    </lineage>
</organism>
<dbReference type="EMBL" id="NBSK02000008">
    <property type="protein sequence ID" value="KAJ0190731.1"/>
    <property type="molecule type" value="Genomic_DNA"/>
</dbReference>
<reference evidence="1 2" key="1">
    <citation type="journal article" date="2017" name="Nat. Commun.">
        <title>Genome assembly with in vitro proximity ligation data and whole-genome triplication in lettuce.</title>
        <authorList>
            <person name="Reyes-Chin-Wo S."/>
            <person name="Wang Z."/>
            <person name="Yang X."/>
            <person name="Kozik A."/>
            <person name="Arikit S."/>
            <person name="Song C."/>
            <person name="Xia L."/>
            <person name="Froenicke L."/>
            <person name="Lavelle D.O."/>
            <person name="Truco M.J."/>
            <person name="Xia R."/>
            <person name="Zhu S."/>
            <person name="Xu C."/>
            <person name="Xu H."/>
            <person name="Xu X."/>
            <person name="Cox K."/>
            <person name="Korf I."/>
            <person name="Meyers B.C."/>
            <person name="Michelmore R.W."/>
        </authorList>
    </citation>
    <scope>NUCLEOTIDE SEQUENCE [LARGE SCALE GENOMIC DNA]</scope>
    <source>
        <strain evidence="2">cv. Salinas</strain>
        <tissue evidence="1">Seedlings</tissue>
    </source>
</reference>
<sequence length="89" mass="10218">MDTSYVVDSTNMNTKIPSDAAETIEMVEDVEEIFIGNPEKFRELIEDAKKPLYKGCPNFTKLSTLIHLLKLKIVHTRRKSIQGNGFRVY</sequence>
<proteinExistence type="predicted"/>
<accession>A0A9R1WWW2</accession>
<evidence type="ECO:0000313" key="2">
    <source>
        <dbReference type="Proteomes" id="UP000235145"/>
    </source>
</evidence>
<keyword evidence="2" id="KW-1185">Reference proteome</keyword>
<dbReference type="Proteomes" id="UP000235145">
    <property type="component" value="Unassembled WGS sequence"/>
</dbReference>
<name>A0A9R1WWW2_LACSA</name>
<dbReference type="AlphaFoldDB" id="A0A9R1WWW2"/>
<protein>
    <submittedName>
        <fullName evidence="1">Uncharacterized protein</fullName>
    </submittedName>
</protein>
<evidence type="ECO:0000313" key="1">
    <source>
        <dbReference type="EMBL" id="KAJ0190731.1"/>
    </source>
</evidence>
<gene>
    <name evidence="1" type="ORF">LSAT_V11C800445150</name>
</gene>